<reference evidence="1 2" key="1">
    <citation type="submission" date="2017-12" db="EMBL/GenBank/DDBJ databases">
        <title>Confluentibacter flavum sp. nov., isolated from the saline lake.</title>
        <authorList>
            <person name="Yu L."/>
        </authorList>
    </citation>
    <scope>NUCLEOTIDE SEQUENCE [LARGE SCALE GENOMIC DNA]</scope>
    <source>
        <strain evidence="1 2">3B</strain>
    </source>
</reference>
<dbReference type="GO" id="GO:0016853">
    <property type="term" value="F:isomerase activity"/>
    <property type="evidence" value="ECO:0007669"/>
    <property type="project" value="UniProtKB-KW"/>
</dbReference>
<dbReference type="AlphaFoldDB" id="A0A2N3HI31"/>
<sequence length="398" mass="45862">MLIKDTYHITYCSNIHPGEDWETTFSNIKKYITKIKKEVSGSSPFGIGLRLSNNASEELAVGDNLSDFKKWLSDNDCYVFTMNGFPYGNFHNTIVKEQVHAPDWTTNERLVYTKRLFTQLDLMLPNGISGGISTSPISYKHWFSSKNDISKALKKGAEQLCEIVEQLYAIEKTSGNYLHLDIEPEPDGLIENTKEFLDFYLNFLLPIGVSILRPKLNLDALEIENIIKRYITLCYDICHFSLAYENPEDTFQALEKEGIGVGKIQVSAALKILFEKGKEGAIWNSLERFDEPTYLHQVTEKVGGNIKVYNDLPIILRKKEQHKELRAHFHVPIFLEKFDNLYSTQDQILNTLQYLKNHQVSNHLEVETYTWDVLPNTLKVDITQSIARELNWLKAKLE</sequence>
<dbReference type="EMBL" id="PJEO01000045">
    <property type="protein sequence ID" value="PKQ44616.1"/>
    <property type="molecule type" value="Genomic_DNA"/>
</dbReference>
<dbReference type="Proteomes" id="UP000233435">
    <property type="component" value="Unassembled WGS sequence"/>
</dbReference>
<protein>
    <submittedName>
        <fullName evidence="1">Xylose isomerase</fullName>
    </submittedName>
</protein>
<gene>
    <name evidence="1" type="ORF">CSW08_12335</name>
</gene>
<keyword evidence="1" id="KW-0413">Isomerase</keyword>
<dbReference type="NCBIfam" id="NF035939">
    <property type="entry name" value="TIM_EboE"/>
    <property type="match status" value="1"/>
</dbReference>
<dbReference type="InterPro" id="IPR036237">
    <property type="entry name" value="Xyl_isomerase-like_sf"/>
</dbReference>
<dbReference type="RefSeq" id="WP_106660187.1">
    <property type="nucleotide sequence ID" value="NZ_PJEO01000045.1"/>
</dbReference>
<proteinExistence type="predicted"/>
<dbReference type="SUPFAM" id="SSF51658">
    <property type="entry name" value="Xylose isomerase-like"/>
    <property type="match status" value="1"/>
</dbReference>
<accession>A0A2N3HI31</accession>
<name>A0A2N3HI31_9FLAO</name>
<organism evidence="1 2">
    <name type="scientific">Confluentibacter flavum</name>
    <dbReference type="NCBI Taxonomy" id="1909700"/>
    <lineage>
        <taxon>Bacteria</taxon>
        <taxon>Pseudomonadati</taxon>
        <taxon>Bacteroidota</taxon>
        <taxon>Flavobacteriia</taxon>
        <taxon>Flavobacteriales</taxon>
        <taxon>Flavobacteriaceae</taxon>
        <taxon>Confluentibacter</taxon>
    </lineage>
</organism>
<comment type="caution">
    <text evidence="1">The sequence shown here is derived from an EMBL/GenBank/DDBJ whole genome shotgun (WGS) entry which is preliminary data.</text>
</comment>
<keyword evidence="2" id="KW-1185">Reference proteome</keyword>
<evidence type="ECO:0000313" key="2">
    <source>
        <dbReference type="Proteomes" id="UP000233435"/>
    </source>
</evidence>
<evidence type="ECO:0000313" key="1">
    <source>
        <dbReference type="EMBL" id="PKQ44616.1"/>
    </source>
</evidence>
<dbReference type="OrthoDB" id="9785907at2"/>